<protein>
    <submittedName>
        <fullName evidence="1">Uncharacterized protein</fullName>
    </submittedName>
</protein>
<sequence length="78" mass="8970">MSGLQFMNQDGEWEKFPTDDELYAKSRAREQVLDALVVRILCHLCNEPVAKDELSFWVQGQALTWSCKKCHAVNESKP</sequence>
<gene>
    <name evidence="1" type="ORF">UFOVP539_8</name>
</gene>
<proteinExistence type="predicted"/>
<name>A0A6J5MR55_9CAUD</name>
<evidence type="ECO:0000313" key="1">
    <source>
        <dbReference type="EMBL" id="CAB4149198.1"/>
    </source>
</evidence>
<accession>A0A6J5MR55</accession>
<organism evidence="1">
    <name type="scientific">uncultured Caudovirales phage</name>
    <dbReference type="NCBI Taxonomy" id="2100421"/>
    <lineage>
        <taxon>Viruses</taxon>
        <taxon>Duplodnaviria</taxon>
        <taxon>Heunggongvirae</taxon>
        <taxon>Uroviricota</taxon>
        <taxon>Caudoviricetes</taxon>
        <taxon>Peduoviridae</taxon>
        <taxon>Maltschvirus</taxon>
        <taxon>Maltschvirus maltsch</taxon>
    </lineage>
</organism>
<dbReference type="EMBL" id="LR796513">
    <property type="protein sequence ID" value="CAB4149198.1"/>
    <property type="molecule type" value="Genomic_DNA"/>
</dbReference>
<reference evidence="1" key="1">
    <citation type="submission" date="2020-04" db="EMBL/GenBank/DDBJ databases">
        <authorList>
            <person name="Chiriac C."/>
            <person name="Salcher M."/>
            <person name="Ghai R."/>
            <person name="Kavagutti S V."/>
        </authorList>
    </citation>
    <scope>NUCLEOTIDE SEQUENCE</scope>
</reference>